<dbReference type="PANTHER" id="PTHR43172">
    <property type="entry name" value="ADENYLOSUCCINATE LYASE"/>
    <property type="match status" value="1"/>
</dbReference>
<dbReference type="EMBL" id="BAAAOG010000004">
    <property type="protein sequence ID" value="GAA1960332.1"/>
    <property type="molecule type" value="Genomic_DNA"/>
</dbReference>
<name>A0ABN2QY87_9MICO</name>
<dbReference type="PANTHER" id="PTHR43172:SF2">
    <property type="entry name" value="ADENYLOSUCCINATE LYASE C-TERMINAL DOMAIN-CONTAINING PROTEIN"/>
    <property type="match status" value="1"/>
</dbReference>
<dbReference type="SUPFAM" id="SSF48557">
    <property type="entry name" value="L-aspartase-like"/>
    <property type="match status" value="1"/>
</dbReference>
<comment type="similarity">
    <text evidence="2">Belongs to the class-II fumarase/aspartase family.</text>
</comment>
<keyword evidence="5" id="KW-1185">Reference proteome</keyword>
<dbReference type="InterPro" id="IPR022761">
    <property type="entry name" value="Fumarate_lyase_N"/>
</dbReference>
<dbReference type="Proteomes" id="UP001499933">
    <property type="component" value="Unassembled WGS sequence"/>
</dbReference>
<proteinExistence type="inferred from homology"/>
<dbReference type="Gene3D" id="1.20.200.10">
    <property type="entry name" value="Fumarase/aspartase (Central domain)"/>
    <property type="match status" value="1"/>
</dbReference>
<evidence type="ECO:0000259" key="3">
    <source>
        <dbReference type="SMART" id="SM00998"/>
    </source>
</evidence>
<dbReference type="Pfam" id="PF00206">
    <property type="entry name" value="Lyase_1"/>
    <property type="match status" value="1"/>
</dbReference>
<keyword evidence="1" id="KW-0456">Lyase</keyword>
<evidence type="ECO:0000313" key="4">
    <source>
        <dbReference type="EMBL" id="GAA1960332.1"/>
    </source>
</evidence>
<dbReference type="InterPro" id="IPR000362">
    <property type="entry name" value="Fumarate_lyase_fam"/>
</dbReference>
<feature type="domain" description="Adenylosuccinate lyase C-terminal" evidence="3">
    <location>
        <begin position="380"/>
        <end position="450"/>
    </location>
</feature>
<dbReference type="InterPro" id="IPR024083">
    <property type="entry name" value="Fumarase/histidase_N"/>
</dbReference>
<dbReference type="InterPro" id="IPR020557">
    <property type="entry name" value="Fumarate_lyase_CS"/>
</dbReference>
<evidence type="ECO:0000256" key="2">
    <source>
        <dbReference type="ARBA" id="ARBA00034772"/>
    </source>
</evidence>
<evidence type="ECO:0000256" key="1">
    <source>
        <dbReference type="ARBA" id="ARBA00023239"/>
    </source>
</evidence>
<dbReference type="PRINTS" id="PR00149">
    <property type="entry name" value="FUMRATELYASE"/>
</dbReference>
<organism evidence="4 5">
    <name type="scientific">Microbacterium deminutum</name>
    <dbReference type="NCBI Taxonomy" id="344164"/>
    <lineage>
        <taxon>Bacteria</taxon>
        <taxon>Bacillati</taxon>
        <taxon>Actinomycetota</taxon>
        <taxon>Actinomycetes</taxon>
        <taxon>Micrococcales</taxon>
        <taxon>Microbacteriaceae</taxon>
        <taxon>Microbacterium</taxon>
    </lineage>
</organism>
<dbReference type="Gene3D" id="1.10.275.10">
    <property type="entry name" value="Fumarase/aspartase (N-terminal domain)"/>
    <property type="match status" value="1"/>
</dbReference>
<sequence length="461" mass="47048">MPSETPPGDAFDVGLLSPVTVGRDEVVSDAAILDALVTAEVALARAYGSLGIAPAGAVDAIEESLGWINPLEGCRGHGVSPSALAAAGVDGGNPVIPLVGLLKQRVPADVREWIHRGATSQDILDSALMTVARRAAARVDGNLRELESALRGFAKDARDTVAAARTLTQHAVPTTVGLRAANWLHGIRRAADRVEAASAALPAQLGGAGGTLASFVELTGSPDAARRLAAPFAASLELSVPAAPWHTDRWPVTELGDALVRALDAVGKIAADVATLSRTEIGELAEGSGGGSSAMPQKSNPVASVLIRSAALRAPQLGATLHLAAALAGDERPDGAWHAEWPTLRELLRLALGATAHATALVEGLKVDGDAVARNLALTRGLIVSERLSIVLTPIVGRERVSALIAEASAGGDLAALVRALPEAADLDVAALLDPAQYTGLAGVLTDEAVTERGPETEQPG</sequence>
<dbReference type="SMART" id="SM00998">
    <property type="entry name" value="ADSL_C"/>
    <property type="match status" value="1"/>
</dbReference>
<dbReference type="PROSITE" id="PS00163">
    <property type="entry name" value="FUMARATE_LYASES"/>
    <property type="match status" value="1"/>
</dbReference>
<gene>
    <name evidence="4" type="primary">pcaB</name>
    <name evidence="4" type="ORF">GCM10009776_23680</name>
</gene>
<dbReference type="InterPro" id="IPR019468">
    <property type="entry name" value="AdenyloSucc_lyase_C"/>
</dbReference>
<protein>
    <submittedName>
        <fullName evidence="4">3-carboxy-cis,cis-muconate cycloisomerase</fullName>
    </submittedName>
</protein>
<dbReference type="Gene3D" id="1.10.40.30">
    <property type="entry name" value="Fumarase/aspartase (C-terminal domain)"/>
    <property type="match status" value="1"/>
</dbReference>
<reference evidence="4 5" key="1">
    <citation type="journal article" date="2019" name="Int. J. Syst. Evol. Microbiol.">
        <title>The Global Catalogue of Microorganisms (GCM) 10K type strain sequencing project: providing services to taxonomists for standard genome sequencing and annotation.</title>
        <authorList>
            <consortium name="The Broad Institute Genomics Platform"/>
            <consortium name="The Broad Institute Genome Sequencing Center for Infectious Disease"/>
            <person name="Wu L."/>
            <person name="Ma J."/>
        </authorList>
    </citation>
    <scope>NUCLEOTIDE SEQUENCE [LARGE SCALE GENOMIC DNA]</scope>
    <source>
        <strain evidence="4 5">JCM 14901</strain>
    </source>
</reference>
<evidence type="ECO:0000313" key="5">
    <source>
        <dbReference type="Proteomes" id="UP001499933"/>
    </source>
</evidence>
<dbReference type="InterPro" id="IPR008948">
    <property type="entry name" value="L-Aspartase-like"/>
</dbReference>
<dbReference type="RefSeq" id="WP_344094876.1">
    <property type="nucleotide sequence ID" value="NZ_BAAAOG010000004.1"/>
</dbReference>
<accession>A0ABN2QY87</accession>
<comment type="caution">
    <text evidence="4">The sequence shown here is derived from an EMBL/GenBank/DDBJ whole genome shotgun (WGS) entry which is preliminary data.</text>
</comment>